<dbReference type="Proteomes" id="UP000247755">
    <property type="component" value="Unassembled WGS sequence"/>
</dbReference>
<comment type="caution">
    <text evidence="1">The sequence shown here is derived from an EMBL/GenBank/DDBJ whole genome shotgun (WGS) entry which is preliminary data.</text>
</comment>
<proteinExistence type="predicted"/>
<sequence>MVAVKSFAAGGALWFAVLDAGWRGEMPRTVWIGRDGVREARCGLLTADVLGGWSRRVRR</sequence>
<organism evidence="1 2">
    <name type="scientific">Burkholderia pyrrocinia</name>
    <name type="common">Pseudomonas pyrrocinia</name>
    <dbReference type="NCBI Taxonomy" id="60550"/>
    <lineage>
        <taxon>Bacteria</taxon>
        <taxon>Pseudomonadati</taxon>
        <taxon>Pseudomonadota</taxon>
        <taxon>Betaproteobacteria</taxon>
        <taxon>Burkholderiales</taxon>
        <taxon>Burkholderiaceae</taxon>
        <taxon>Burkholderia</taxon>
        <taxon>Burkholderia cepacia complex</taxon>
    </lineage>
</organism>
<protein>
    <submittedName>
        <fullName evidence="1">Uncharacterized protein</fullName>
    </submittedName>
</protein>
<reference evidence="1 2" key="1">
    <citation type="submission" date="2018-05" db="EMBL/GenBank/DDBJ databases">
        <title>Comparative genomics of bacterial root endophytes of switchgrass collected from native prairies over two seasons.</title>
        <authorList>
            <person name="Tang Y."/>
        </authorList>
    </citation>
    <scope>NUCLEOTIDE SEQUENCE [LARGE SCALE GENOMIC DNA]</scope>
    <source>
        <strain evidence="1 2">NFIX32</strain>
    </source>
</reference>
<gene>
    <name evidence="1" type="ORF">NA66_1002326</name>
</gene>
<accession>A0A318IV73</accession>
<evidence type="ECO:0000313" key="1">
    <source>
        <dbReference type="EMBL" id="PXX39205.1"/>
    </source>
</evidence>
<dbReference type="AlphaFoldDB" id="A0A318IV73"/>
<name>A0A318IV73_BURPY</name>
<dbReference type="EMBL" id="QJJY01000002">
    <property type="protein sequence ID" value="PXX39205.1"/>
    <property type="molecule type" value="Genomic_DNA"/>
</dbReference>
<evidence type="ECO:0000313" key="2">
    <source>
        <dbReference type="Proteomes" id="UP000247755"/>
    </source>
</evidence>